<keyword evidence="2" id="KW-1185">Reference proteome</keyword>
<dbReference type="GO" id="GO:0051213">
    <property type="term" value="F:dioxygenase activity"/>
    <property type="evidence" value="ECO:0007669"/>
    <property type="project" value="UniProtKB-KW"/>
</dbReference>
<feature type="non-terminal residue" evidence="1">
    <location>
        <position position="1"/>
    </location>
</feature>
<dbReference type="InterPro" id="IPR023389">
    <property type="entry name" value="DOPA-like_sf"/>
</dbReference>
<dbReference type="Gene3D" id="3.30.70.1240">
    <property type="entry name" value="DOPA-like domains"/>
    <property type="match status" value="1"/>
</dbReference>
<keyword evidence="1" id="KW-0560">Oxidoreductase</keyword>
<feature type="non-terminal residue" evidence="1">
    <location>
        <position position="125"/>
    </location>
</feature>
<organism evidence="1 2">
    <name type="scientific">Dendrothele bispora (strain CBS 962.96)</name>
    <dbReference type="NCBI Taxonomy" id="1314807"/>
    <lineage>
        <taxon>Eukaryota</taxon>
        <taxon>Fungi</taxon>
        <taxon>Dikarya</taxon>
        <taxon>Basidiomycota</taxon>
        <taxon>Agaricomycotina</taxon>
        <taxon>Agaricomycetes</taxon>
        <taxon>Agaricomycetidae</taxon>
        <taxon>Agaricales</taxon>
        <taxon>Agaricales incertae sedis</taxon>
        <taxon>Dendrothele</taxon>
    </lineage>
</organism>
<reference evidence="1 2" key="1">
    <citation type="journal article" date="2019" name="Nat. Ecol. Evol.">
        <title>Megaphylogeny resolves global patterns of mushroom evolution.</title>
        <authorList>
            <person name="Varga T."/>
            <person name="Krizsan K."/>
            <person name="Foldi C."/>
            <person name="Dima B."/>
            <person name="Sanchez-Garcia M."/>
            <person name="Sanchez-Ramirez S."/>
            <person name="Szollosi G.J."/>
            <person name="Szarkandi J.G."/>
            <person name="Papp V."/>
            <person name="Albert L."/>
            <person name="Andreopoulos W."/>
            <person name="Angelini C."/>
            <person name="Antonin V."/>
            <person name="Barry K.W."/>
            <person name="Bougher N.L."/>
            <person name="Buchanan P."/>
            <person name="Buyck B."/>
            <person name="Bense V."/>
            <person name="Catcheside P."/>
            <person name="Chovatia M."/>
            <person name="Cooper J."/>
            <person name="Damon W."/>
            <person name="Desjardin D."/>
            <person name="Finy P."/>
            <person name="Geml J."/>
            <person name="Haridas S."/>
            <person name="Hughes K."/>
            <person name="Justo A."/>
            <person name="Karasinski D."/>
            <person name="Kautmanova I."/>
            <person name="Kiss B."/>
            <person name="Kocsube S."/>
            <person name="Kotiranta H."/>
            <person name="LaButti K.M."/>
            <person name="Lechner B.E."/>
            <person name="Liimatainen K."/>
            <person name="Lipzen A."/>
            <person name="Lukacs Z."/>
            <person name="Mihaltcheva S."/>
            <person name="Morgado L.N."/>
            <person name="Niskanen T."/>
            <person name="Noordeloos M.E."/>
            <person name="Ohm R.A."/>
            <person name="Ortiz-Santana B."/>
            <person name="Ovrebo C."/>
            <person name="Racz N."/>
            <person name="Riley R."/>
            <person name="Savchenko A."/>
            <person name="Shiryaev A."/>
            <person name="Soop K."/>
            <person name="Spirin V."/>
            <person name="Szebenyi C."/>
            <person name="Tomsovsky M."/>
            <person name="Tulloss R.E."/>
            <person name="Uehling J."/>
            <person name="Grigoriev I.V."/>
            <person name="Vagvolgyi C."/>
            <person name="Papp T."/>
            <person name="Martin F.M."/>
            <person name="Miettinen O."/>
            <person name="Hibbett D.S."/>
            <person name="Nagy L.G."/>
        </authorList>
    </citation>
    <scope>NUCLEOTIDE SEQUENCE [LARGE SCALE GENOMIC DNA]</scope>
    <source>
        <strain evidence="1 2">CBS 962.96</strain>
    </source>
</reference>
<keyword evidence="1" id="KW-0223">Dioxygenase</keyword>
<protein>
    <submittedName>
        <fullName evidence="1">Dopa 4,5-dioxygenase</fullName>
    </submittedName>
</protein>
<dbReference type="AlphaFoldDB" id="A0A4S8LL62"/>
<dbReference type="Proteomes" id="UP000297245">
    <property type="component" value="Unassembled WGS sequence"/>
</dbReference>
<name>A0A4S8LL62_DENBC</name>
<dbReference type="Pfam" id="PF08883">
    <property type="entry name" value="DOPA_dioxygen"/>
    <property type="match status" value="1"/>
</dbReference>
<proteinExistence type="predicted"/>
<dbReference type="InterPro" id="IPR014980">
    <property type="entry name" value="DOPA_dioxygen"/>
</dbReference>
<accession>A0A4S8LL62</accession>
<dbReference type="PANTHER" id="PTHR36423:SF2">
    <property type="entry name" value="AFR070WP"/>
    <property type="match status" value="1"/>
</dbReference>
<dbReference type="PIRSF" id="PIRSF028139">
    <property type="entry name" value="DOPA-diox_rel_Mll2280"/>
    <property type="match status" value="1"/>
</dbReference>
<gene>
    <name evidence="1" type="ORF">K435DRAFT_560267</name>
</gene>
<evidence type="ECO:0000313" key="1">
    <source>
        <dbReference type="EMBL" id="THU89917.1"/>
    </source>
</evidence>
<dbReference type="PANTHER" id="PTHR36423">
    <property type="entry name" value="AFR070WP"/>
    <property type="match status" value="1"/>
</dbReference>
<dbReference type="SUPFAM" id="SSF143410">
    <property type="entry name" value="DOPA-like"/>
    <property type="match status" value="1"/>
</dbReference>
<sequence>SSSYYVFPDPIDKEGHGFDFHVYFMQSVPNQVKYARNLYERIKAEFPELQVLDFGETPTEPHPVASFEINTFNPHQTGALFCWLTIERGSLSVLIHPHTGRPYKDHTELATWMGRSWPVNEQILK</sequence>
<dbReference type="EMBL" id="ML179352">
    <property type="protein sequence ID" value="THU89917.1"/>
    <property type="molecule type" value="Genomic_DNA"/>
</dbReference>
<evidence type="ECO:0000313" key="2">
    <source>
        <dbReference type="Proteomes" id="UP000297245"/>
    </source>
</evidence>
<dbReference type="OrthoDB" id="9970095at2759"/>